<feature type="transmembrane region" description="Helical" evidence="1">
    <location>
        <begin position="100"/>
        <end position="126"/>
    </location>
</feature>
<keyword evidence="1" id="KW-0812">Transmembrane</keyword>
<dbReference type="GO" id="GO:0016746">
    <property type="term" value="F:acyltransferase activity"/>
    <property type="evidence" value="ECO:0007669"/>
    <property type="project" value="UniProtKB-KW"/>
</dbReference>
<sequence length="319" mass="34723">MGVSLFFVLSGFIICFAHRRDIGAPDRLGRYCWKRFARIYPTYWIFSLLYVSAALAGLGDSDFIYDSGHILSAVTLLPFVESPLPPLLVAWTLFYEVKFYLAFGVLIWNRALGIGVFAVWLVYLAASYRFGLADPFRLWTLWNAHFFLGCGAYWLYRRFGQSGVGQGMSGQVPALGAIGLGLGGLALSVALTDFRLEPIDGSNNEVVVLIALSFALVIAGMARADALLAPWCGRGLRYLGDASYSLYLVHSAVISLCFIVAARVPALARLDPVLTYFGVAVLAVAGGCMAHSLVERPLLRFVGRFAPARGNRGTMAVPA</sequence>
<protein>
    <submittedName>
        <fullName evidence="3">Acyltransferase</fullName>
    </submittedName>
</protein>
<accession>A0ABQ6P8X0</accession>
<gene>
    <name evidence="3" type="ORF">NUTIK01_24900</name>
</gene>
<organism evidence="3 4">
    <name type="scientific">Novosphingobium pituita</name>
    <dbReference type="NCBI Taxonomy" id="3056842"/>
    <lineage>
        <taxon>Bacteria</taxon>
        <taxon>Pseudomonadati</taxon>
        <taxon>Pseudomonadota</taxon>
        <taxon>Alphaproteobacteria</taxon>
        <taxon>Sphingomonadales</taxon>
        <taxon>Sphingomonadaceae</taxon>
        <taxon>Novosphingobium</taxon>
    </lineage>
</organism>
<evidence type="ECO:0000256" key="1">
    <source>
        <dbReference type="SAM" id="Phobius"/>
    </source>
</evidence>
<feature type="transmembrane region" description="Helical" evidence="1">
    <location>
        <begin position="41"/>
        <end position="58"/>
    </location>
</feature>
<evidence type="ECO:0000313" key="3">
    <source>
        <dbReference type="EMBL" id="GMM61713.1"/>
    </source>
</evidence>
<comment type="caution">
    <text evidence="3">The sequence shown here is derived from an EMBL/GenBank/DDBJ whole genome shotgun (WGS) entry which is preliminary data.</text>
</comment>
<feature type="transmembrane region" description="Helical" evidence="1">
    <location>
        <begin position="176"/>
        <end position="194"/>
    </location>
</feature>
<dbReference type="Pfam" id="PF01757">
    <property type="entry name" value="Acyl_transf_3"/>
    <property type="match status" value="1"/>
</dbReference>
<reference evidence="3 4" key="1">
    <citation type="submission" date="2023-06" db="EMBL/GenBank/DDBJ databases">
        <title>Draft genome sequence of Novosphingobium sp. strain IK01.</title>
        <authorList>
            <person name="Hatamoto M."/>
            <person name="Ikarashi T."/>
            <person name="Yamaguchi T."/>
        </authorList>
    </citation>
    <scope>NUCLEOTIDE SEQUENCE [LARGE SCALE GENOMIC DNA]</scope>
    <source>
        <strain evidence="3 4">IK01</strain>
    </source>
</reference>
<dbReference type="PANTHER" id="PTHR23028">
    <property type="entry name" value="ACETYLTRANSFERASE"/>
    <property type="match status" value="1"/>
</dbReference>
<keyword evidence="3" id="KW-0012">Acyltransferase</keyword>
<proteinExistence type="predicted"/>
<name>A0ABQ6P8X0_9SPHN</name>
<evidence type="ECO:0000313" key="4">
    <source>
        <dbReference type="Proteomes" id="UP001187221"/>
    </source>
</evidence>
<feature type="domain" description="Acyltransferase 3" evidence="2">
    <location>
        <begin position="2"/>
        <end position="288"/>
    </location>
</feature>
<keyword evidence="1" id="KW-0472">Membrane</keyword>
<dbReference type="EMBL" id="BTFW01000001">
    <property type="protein sequence ID" value="GMM61713.1"/>
    <property type="molecule type" value="Genomic_DNA"/>
</dbReference>
<keyword evidence="4" id="KW-1185">Reference proteome</keyword>
<dbReference type="InterPro" id="IPR050879">
    <property type="entry name" value="Acyltransferase_3"/>
</dbReference>
<keyword evidence="1" id="KW-1133">Transmembrane helix</keyword>
<keyword evidence="3" id="KW-0808">Transferase</keyword>
<feature type="transmembrane region" description="Helical" evidence="1">
    <location>
        <begin position="244"/>
        <end position="262"/>
    </location>
</feature>
<dbReference type="Proteomes" id="UP001187221">
    <property type="component" value="Unassembled WGS sequence"/>
</dbReference>
<evidence type="ECO:0000259" key="2">
    <source>
        <dbReference type="Pfam" id="PF01757"/>
    </source>
</evidence>
<feature type="transmembrane region" description="Helical" evidence="1">
    <location>
        <begin position="138"/>
        <end position="156"/>
    </location>
</feature>
<dbReference type="PANTHER" id="PTHR23028:SF131">
    <property type="entry name" value="BLR2367 PROTEIN"/>
    <property type="match status" value="1"/>
</dbReference>
<feature type="transmembrane region" description="Helical" evidence="1">
    <location>
        <begin position="206"/>
        <end position="224"/>
    </location>
</feature>
<feature type="transmembrane region" description="Helical" evidence="1">
    <location>
        <begin position="274"/>
        <end position="294"/>
    </location>
</feature>
<dbReference type="InterPro" id="IPR002656">
    <property type="entry name" value="Acyl_transf_3_dom"/>
</dbReference>
<feature type="transmembrane region" description="Helical" evidence="1">
    <location>
        <begin position="70"/>
        <end position="94"/>
    </location>
</feature>